<gene>
    <name evidence="5" type="ORF">EAH89_16275</name>
</gene>
<dbReference type="GO" id="GO:0005829">
    <property type="term" value="C:cytosol"/>
    <property type="evidence" value="ECO:0007669"/>
    <property type="project" value="TreeGrafter"/>
</dbReference>
<evidence type="ECO:0000256" key="1">
    <source>
        <dbReference type="ARBA" id="ARBA00008467"/>
    </source>
</evidence>
<dbReference type="InterPro" id="IPR000794">
    <property type="entry name" value="Beta-ketoacyl_synthase"/>
</dbReference>
<dbReference type="InterPro" id="IPR014031">
    <property type="entry name" value="Ketoacyl_synth_C"/>
</dbReference>
<dbReference type="InterPro" id="IPR016039">
    <property type="entry name" value="Thiolase-like"/>
</dbReference>
<dbReference type="PROSITE" id="PS52004">
    <property type="entry name" value="KS3_2"/>
    <property type="match status" value="1"/>
</dbReference>
<accession>A0A502FVM2</accession>
<dbReference type="InterPro" id="IPR014030">
    <property type="entry name" value="Ketoacyl_synth_N"/>
</dbReference>
<dbReference type="PROSITE" id="PS00606">
    <property type="entry name" value="KS3_1"/>
    <property type="match status" value="1"/>
</dbReference>
<keyword evidence="2 3" id="KW-0808">Transferase</keyword>
<evidence type="ECO:0000256" key="3">
    <source>
        <dbReference type="RuleBase" id="RU003694"/>
    </source>
</evidence>
<dbReference type="InterPro" id="IPR020841">
    <property type="entry name" value="PKS_Beta-ketoAc_synthase_dom"/>
</dbReference>
<dbReference type="EMBL" id="RCZP01000016">
    <property type="protein sequence ID" value="TPG53525.1"/>
    <property type="molecule type" value="Genomic_DNA"/>
</dbReference>
<dbReference type="Gene3D" id="3.40.47.10">
    <property type="match status" value="1"/>
</dbReference>
<dbReference type="InterPro" id="IPR018201">
    <property type="entry name" value="Ketoacyl_synth_AS"/>
</dbReference>
<feature type="domain" description="Ketosynthase family 3 (KS3)" evidence="4">
    <location>
        <begin position="1"/>
        <end position="395"/>
    </location>
</feature>
<protein>
    <submittedName>
        <fullName evidence="5">Beta-ketoacyl-ACP synthase</fullName>
    </submittedName>
</protein>
<dbReference type="AlphaFoldDB" id="A0A502FVM2"/>
<reference evidence="5 6" key="1">
    <citation type="journal article" date="2019" name="Environ. Microbiol.">
        <title>Species interactions and distinct microbial communities in high Arctic permafrost affected cryosols are associated with the CH4 and CO2 gas fluxes.</title>
        <authorList>
            <person name="Altshuler I."/>
            <person name="Hamel J."/>
            <person name="Turney S."/>
            <person name="Magnuson E."/>
            <person name="Levesque R."/>
            <person name="Greer C."/>
            <person name="Whyte L.G."/>
        </authorList>
    </citation>
    <scope>NUCLEOTIDE SEQUENCE [LARGE SCALE GENOMIC DNA]</scope>
    <source>
        <strain evidence="5 6">S9.3B</strain>
    </source>
</reference>
<evidence type="ECO:0000313" key="6">
    <source>
        <dbReference type="Proteomes" id="UP000317078"/>
    </source>
</evidence>
<dbReference type="PANTHER" id="PTHR11712:SF320">
    <property type="entry name" value="BETA-KETOACYL SYNTHASE"/>
    <property type="match status" value="1"/>
</dbReference>
<dbReference type="GO" id="GO:0004315">
    <property type="term" value="F:3-oxoacyl-[acyl-carrier-protein] synthase activity"/>
    <property type="evidence" value="ECO:0007669"/>
    <property type="project" value="InterPro"/>
</dbReference>
<dbReference type="SUPFAM" id="SSF53901">
    <property type="entry name" value="Thiolase-like"/>
    <property type="match status" value="2"/>
</dbReference>
<dbReference type="Pfam" id="PF00109">
    <property type="entry name" value="ketoacyl-synt"/>
    <property type="match status" value="1"/>
</dbReference>
<dbReference type="OrthoDB" id="9808669at2"/>
<evidence type="ECO:0000259" key="4">
    <source>
        <dbReference type="PROSITE" id="PS52004"/>
    </source>
</evidence>
<dbReference type="PANTHER" id="PTHR11712">
    <property type="entry name" value="POLYKETIDE SYNTHASE-RELATED"/>
    <property type="match status" value="1"/>
</dbReference>
<dbReference type="CDD" id="cd00834">
    <property type="entry name" value="KAS_I_II"/>
    <property type="match status" value="1"/>
</dbReference>
<organism evidence="5 6">
    <name type="scientific">Muricoccus nepalensis</name>
    <dbReference type="NCBI Taxonomy" id="1854500"/>
    <lineage>
        <taxon>Bacteria</taxon>
        <taxon>Pseudomonadati</taxon>
        <taxon>Pseudomonadota</taxon>
        <taxon>Alphaproteobacteria</taxon>
        <taxon>Acetobacterales</taxon>
        <taxon>Roseomonadaceae</taxon>
        <taxon>Muricoccus</taxon>
    </lineage>
</organism>
<evidence type="ECO:0000256" key="2">
    <source>
        <dbReference type="ARBA" id="ARBA00022679"/>
    </source>
</evidence>
<dbReference type="NCBIfam" id="NF006618">
    <property type="entry name" value="PRK09185.1"/>
    <property type="match status" value="1"/>
</dbReference>
<sequence length="396" mass="40019">MSPMLPPLALAARSTVSAMGTGAAATREALHARRGGLAPCDLPGMPEGIWVGRVPGLEAVALPEALSRYVCRNNRLAEMALRTDGFAEAVAAAADRYGPQRVAVVLGTSTSGIAETEEAYARRGADGALPAEFDFTHTHDLHALPRYVRARLGLSGPAVSISTACTSGARSFLEAQVMIAAGLCDAAVVGGVDTLCRMTLHGFRALELLSKAACRPCAADRDGISIGEAGALVLLVRAEDAAPGTVALLGAGASADGHHMSSPHPEGLGAVAAMRAALAAAGEGPVDYVNMHGTGTRANDAMEGNALRALFGEGVPCSSTKGWSGHTLGASGALEAVIAAICVEDGLVPGCLGVETPDPEFGVDVAVGNRAAPVRRVLSNSFGFGGSNLALVIGRA</sequence>
<comment type="similarity">
    <text evidence="1 3">Belongs to the thiolase-like superfamily. Beta-ketoacyl-ACP synthases family.</text>
</comment>
<dbReference type="SMART" id="SM00825">
    <property type="entry name" value="PKS_KS"/>
    <property type="match status" value="1"/>
</dbReference>
<name>A0A502FVM2_9PROT</name>
<comment type="caution">
    <text evidence="5">The sequence shown here is derived from an EMBL/GenBank/DDBJ whole genome shotgun (WGS) entry which is preliminary data.</text>
</comment>
<evidence type="ECO:0000313" key="5">
    <source>
        <dbReference type="EMBL" id="TPG53525.1"/>
    </source>
</evidence>
<dbReference type="Pfam" id="PF02801">
    <property type="entry name" value="Ketoacyl-synt_C"/>
    <property type="match status" value="1"/>
</dbReference>
<dbReference type="Proteomes" id="UP000317078">
    <property type="component" value="Unassembled WGS sequence"/>
</dbReference>
<proteinExistence type="inferred from homology"/>
<dbReference type="GO" id="GO:0006633">
    <property type="term" value="P:fatty acid biosynthetic process"/>
    <property type="evidence" value="ECO:0007669"/>
    <property type="project" value="InterPro"/>
</dbReference>
<keyword evidence="6" id="KW-1185">Reference proteome</keyword>